<keyword evidence="3" id="KW-1185">Reference proteome</keyword>
<evidence type="ECO:0000259" key="1">
    <source>
        <dbReference type="PROSITE" id="PS50075"/>
    </source>
</evidence>
<dbReference type="Pfam" id="PF00550">
    <property type="entry name" value="PP-binding"/>
    <property type="match status" value="1"/>
</dbReference>
<sequence length="88" mass="9904">MDGRAALTEAAVRDRLSSCLAELLLMERVPDDFDLISNGSLNSSMFLALLVELEERFDIQISGTDMNPENFQTLDRMTQFVCAKRTES</sequence>
<dbReference type="Gene3D" id="1.10.1200.10">
    <property type="entry name" value="ACP-like"/>
    <property type="match status" value="1"/>
</dbReference>
<name>W5WLK2_9PSEU</name>
<dbReference type="OrthoDB" id="677810at2"/>
<dbReference type="STRING" id="1449976.KALB_5688"/>
<protein>
    <recommendedName>
        <fullName evidence="1">Carrier domain-containing protein</fullName>
    </recommendedName>
</protein>
<organism evidence="2 3">
    <name type="scientific">Kutzneria albida DSM 43870</name>
    <dbReference type="NCBI Taxonomy" id="1449976"/>
    <lineage>
        <taxon>Bacteria</taxon>
        <taxon>Bacillati</taxon>
        <taxon>Actinomycetota</taxon>
        <taxon>Actinomycetes</taxon>
        <taxon>Pseudonocardiales</taxon>
        <taxon>Pseudonocardiaceae</taxon>
        <taxon>Kutzneria</taxon>
    </lineage>
</organism>
<dbReference type="Proteomes" id="UP000019225">
    <property type="component" value="Chromosome"/>
</dbReference>
<dbReference type="HOGENOM" id="CLU_108696_16_4_11"/>
<evidence type="ECO:0000313" key="2">
    <source>
        <dbReference type="EMBL" id="AHH99049.1"/>
    </source>
</evidence>
<reference evidence="2 3" key="1">
    <citation type="journal article" date="2014" name="BMC Genomics">
        <title>Complete genome sequence of producer of the glycopeptide antibiotic Aculeximycin Kutzneria albida DSM 43870T, a representative of minor genus of Pseudonocardiaceae.</title>
        <authorList>
            <person name="Rebets Y."/>
            <person name="Tokovenko B."/>
            <person name="Lushchyk I."/>
            <person name="Ruckert C."/>
            <person name="Zaburannyi N."/>
            <person name="Bechthold A."/>
            <person name="Kalinowski J."/>
            <person name="Luzhetskyy A."/>
        </authorList>
    </citation>
    <scope>NUCLEOTIDE SEQUENCE [LARGE SCALE GENOMIC DNA]</scope>
    <source>
        <strain evidence="2">DSM 43870</strain>
    </source>
</reference>
<accession>W5WLK2</accession>
<dbReference type="InterPro" id="IPR036736">
    <property type="entry name" value="ACP-like_sf"/>
</dbReference>
<dbReference type="PROSITE" id="PS50075">
    <property type="entry name" value="CARRIER"/>
    <property type="match status" value="1"/>
</dbReference>
<feature type="domain" description="Carrier" evidence="1">
    <location>
        <begin position="6"/>
        <end position="85"/>
    </location>
</feature>
<dbReference type="AlphaFoldDB" id="W5WLK2"/>
<dbReference type="RefSeq" id="WP_025358987.1">
    <property type="nucleotide sequence ID" value="NZ_CP007155.1"/>
</dbReference>
<gene>
    <name evidence="2" type="ORF">KALB_5688</name>
</gene>
<proteinExistence type="predicted"/>
<dbReference type="SUPFAM" id="SSF47336">
    <property type="entry name" value="ACP-like"/>
    <property type="match status" value="1"/>
</dbReference>
<dbReference type="KEGG" id="kal:KALB_5688"/>
<dbReference type="EMBL" id="CP007155">
    <property type="protein sequence ID" value="AHH99049.1"/>
    <property type="molecule type" value="Genomic_DNA"/>
</dbReference>
<evidence type="ECO:0000313" key="3">
    <source>
        <dbReference type="Proteomes" id="UP000019225"/>
    </source>
</evidence>
<dbReference type="InterPro" id="IPR009081">
    <property type="entry name" value="PP-bd_ACP"/>
</dbReference>